<accession>A0AAV2R3F0</accession>
<comment type="caution">
    <text evidence="8">The sequence shown here is derived from an EMBL/GenBank/DDBJ whole genome shotgun (WGS) entry which is preliminary data.</text>
</comment>
<dbReference type="Pfam" id="PF00096">
    <property type="entry name" value="zf-C2H2"/>
    <property type="match status" value="1"/>
</dbReference>
<sequence length="108" mass="12933">VKVEIEVGEKPVLNQYDEIKVKEEWEYKQGYKDLSRESSRIEHRSTHEDEYSYQCNKFDNSTNIILKSNQGTHIGDKSYQCNLCDKRFSMNNQLTRHQKTHTGEKQYR</sequence>
<evidence type="ECO:0000256" key="3">
    <source>
        <dbReference type="ARBA" id="ARBA00022771"/>
    </source>
</evidence>
<proteinExistence type="predicted"/>
<evidence type="ECO:0000256" key="2">
    <source>
        <dbReference type="ARBA" id="ARBA00022737"/>
    </source>
</evidence>
<dbReference type="FunFam" id="3.30.160.60:FF:002343">
    <property type="entry name" value="Zinc finger protein 33A"/>
    <property type="match status" value="1"/>
</dbReference>
<organism evidence="8 9">
    <name type="scientific">Meganyctiphanes norvegica</name>
    <name type="common">Northern krill</name>
    <name type="synonym">Thysanopoda norvegica</name>
    <dbReference type="NCBI Taxonomy" id="48144"/>
    <lineage>
        <taxon>Eukaryota</taxon>
        <taxon>Metazoa</taxon>
        <taxon>Ecdysozoa</taxon>
        <taxon>Arthropoda</taxon>
        <taxon>Crustacea</taxon>
        <taxon>Multicrustacea</taxon>
        <taxon>Malacostraca</taxon>
        <taxon>Eumalacostraca</taxon>
        <taxon>Eucarida</taxon>
        <taxon>Euphausiacea</taxon>
        <taxon>Euphausiidae</taxon>
        <taxon>Meganyctiphanes</taxon>
    </lineage>
</organism>
<dbReference type="GO" id="GO:0006355">
    <property type="term" value="P:regulation of DNA-templated transcription"/>
    <property type="evidence" value="ECO:0007669"/>
    <property type="project" value="UniProtKB-ARBA"/>
</dbReference>
<name>A0AAV2R3F0_MEGNR</name>
<dbReference type="Gene3D" id="3.30.160.60">
    <property type="entry name" value="Classic Zinc Finger"/>
    <property type="match status" value="1"/>
</dbReference>
<reference evidence="8 9" key="1">
    <citation type="submission" date="2024-05" db="EMBL/GenBank/DDBJ databases">
        <authorList>
            <person name="Wallberg A."/>
        </authorList>
    </citation>
    <scope>NUCLEOTIDE SEQUENCE [LARGE SCALE GENOMIC DNA]</scope>
</reference>
<dbReference type="SUPFAM" id="SSF57667">
    <property type="entry name" value="beta-beta-alpha zinc fingers"/>
    <property type="match status" value="1"/>
</dbReference>
<evidence type="ECO:0000256" key="5">
    <source>
        <dbReference type="ARBA" id="ARBA00023242"/>
    </source>
</evidence>
<keyword evidence="9" id="KW-1185">Reference proteome</keyword>
<keyword evidence="1" id="KW-0479">Metal-binding</keyword>
<evidence type="ECO:0000256" key="4">
    <source>
        <dbReference type="ARBA" id="ARBA00022833"/>
    </source>
</evidence>
<evidence type="ECO:0000256" key="1">
    <source>
        <dbReference type="ARBA" id="ARBA00022723"/>
    </source>
</evidence>
<dbReference type="PANTHER" id="PTHR24377">
    <property type="entry name" value="IP01015P-RELATED"/>
    <property type="match status" value="1"/>
</dbReference>
<keyword evidence="2" id="KW-0677">Repeat</keyword>
<evidence type="ECO:0000313" key="9">
    <source>
        <dbReference type="Proteomes" id="UP001497623"/>
    </source>
</evidence>
<keyword evidence="4" id="KW-0862">Zinc</keyword>
<dbReference type="InterPro" id="IPR036236">
    <property type="entry name" value="Znf_C2H2_sf"/>
</dbReference>
<dbReference type="InterPro" id="IPR050826">
    <property type="entry name" value="Krueppel_C2H2_ZnFinger"/>
</dbReference>
<feature type="non-terminal residue" evidence="8">
    <location>
        <position position="1"/>
    </location>
</feature>
<dbReference type="Proteomes" id="UP001497623">
    <property type="component" value="Unassembled WGS sequence"/>
</dbReference>
<feature type="domain" description="C2H2-type" evidence="7">
    <location>
        <begin position="79"/>
        <end position="106"/>
    </location>
</feature>
<gene>
    <name evidence="8" type="ORF">MNOR_LOCUS20349</name>
</gene>
<dbReference type="SMART" id="SM00355">
    <property type="entry name" value="ZnF_C2H2"/>
    <property type="match status" value="1"/>
</dbReference>
<evidence type="ECO:0000313" key="8">
    <source>
        <dbReference type="EMBL" id="CAL4114175.1"/>
    </source>
</evidence>
<dbReference type="PROSITE" id="PS00028">
    <property type="entry name" value="ZINC_FINGER_C2H2_1"/>
    <property type="match status" value="1"/>
</dbReference>
<feature type="non-terminal residue" evidence="8">
    <location>
        <position position="108"/>
    </location>
</feature>
<protein>
    <recommendedName>
        <fullName evidence="7">C2H2-type domain-containing protein</fullName>
    </recommendedName>
</protein>
<keyword evidence="5" id="KW-0539">Nucleus</keyword>
<dbReference type="GO" id="GO:0008270">
    <property type="term" value="F:zinc ion binding"/>
    <property type="evidence" value="ECO:0007669"/>
    <property type="project" value="UniProtKB-KW"/>
</dbReference>
<dbReference type="AlphaFoldDB" id="A0AAV2R3F0"/>
<evidence type="ECO:0000259" key="7">
    <source>
        <dbReference type="PROSITE" id="PS50157"/>
    </source>
</evidence>
<dbReference type="EMBL" id="CAXKWB010015669">
    <property type="protein sequence ID" value="CAL4114175.1"/>
    <property type="molecule type" value="Genomic_DNA"/>
</dbReference>
<dbReference type="PROSITE" id="PS50157">
    <property type="entry name" value="ZINC_FINGER_C2H2_2"/>
    <property type="match status" value="1"/>
</dbReference>
<evidence type="ECO:0000256" key="6">
    <source>
        <dbReference type="PROSITE-ProRule" id="PRU00042"/>
    </source>
</evidence>
<dbReference type="InterPro" id="IPR013087">
    <property type="entry name" value="Znf_C2H2_type"/>
</dbReference>
<keyword evidence="3 6" id="KW-0863">Zinc-finger</keyword>